<evidence type="ECO:0000256" key="4">
    <source>
        <dbReference type="ARBA" id="ARBA00022989"/>
    </source>
</evidence>
<dbReference type="NCBIfam" id="TIGR03717">
    <property type="entry name" value="R_switched_YjbE"/>
    <property type="match status" value="1"/>
</dbReference>
<comment type="caution">
    <text evidence="7">The sequence shown here is derived from an EMBL/GenBank/DDBJ whole genome shotgun (WGS) entry which is preliminary data.</text>
</comment>
<comment type="similarity">
    <text evidence="2">Belongs to the TerC family.</text>
</comment>
<accession>A0ABU3XUD9</accession>
<sequence length="237" mass="24689">MMDWLTQPEFWMALAQIVAIDILLGGDNAVVIALACRHLPEAQRRRAILGGVAGAIALRILLLFFALQLLALPFLKLAGALMLLWIGIKLLQPEPEAAHEVAAGTGLFSAIRTVIVADAVMSLDNVLAVAGAAGGNLLLVSLGVLISIPIIVWGSQLVLRLLDRYPQVVLLGGGLLGWIAGGMLVTDVALAGWLHEAAWVRPLASASAAALVIACGLLVGRRQPTVPAEGGQADSEA</sequence>
<keyword evidence="3 6" id="KW-0812">Transmembrane</keyword>
<feature type="transmembrane region" description="Helical" evidence="6">
    <location>
        <begin position="137"/>
        <end position="159"/>
    </location>
</feature>
<dbReference type="InterPro" id="IPR005496">
    <property type="entry name" value="Integral_membrane_TerC"/>
</dbReference>
<feature type="transmembrane region" description="Helical" evidence="6">
    <location>
        <begin position="47"/>
        <end position="67"/>
    </location>
</feature>
<keyword evidence="5 6" id="KW-0472">Membrane</keyword>
<dbReference type="Pfam" id="PF03741">
    <property type="entry name" value="TerC"/>
    <property type="match status" value="1"/>
</dbReference>
<evidence type="ECO:0000256" key="3">
    <source>
        <dbReference type="ARBA" id="ARBA00022692"/>
    </source>
</evidence>
<keyword evidence="4 6" id="KW-1133">Transmembrane helix</keyword>
<evidence type="ECO:0000313" key="8">
    <source>
        <dbReference type="Proteomes" id="UP001273935"/>
    </source>
</evidence>
<feature type="transmembrane region" description="Helical" evidence="6">
    <location>
        <begin position="12"/>
        <end position="35"/>
    </location>
</feature>
<keyword evidence="8" id="KW-1185">Reference proteome</keyword>
<evidence type="ECO:0000256" key="1">
    <source>
        <dbReference type="ARBA" id="ARBA00004141"/>
    </source>
</evidence>
<comment type="subcellular location">
    <subcellularLocation>
        <location evidence="1">Membrane</location>
        <topology evidence="1">Multi-pass membrane protein</topology>
    </subcellularLocation>
</comment>
<dbReference type="PANTHER" id="PTHR30238:SF4">
    <property type="entry name" value="SLL1022 PROTEIN"/>
    <property type="match status" value="1"/>
</dbReference>
<evidence type="ECO:0000256" key="5">
    <source>
        <dbReference type="ARBA" id="ARBA00023136"/>
    </source>
</evidence>
<feature type="transmembrane region" description="Helical" evidence="6">
    <location>
        <begin position="199"/>
        <end position="219"/>
    </location>
</feature>
<dbReference type="EMBL" id="JAWJUL010000079">
    <property type="protein sequence ID" value="MDV3441555.1"/>
    <property type="molecule type" value="Genomic_DNA"/>
</dbReference>
<evidence type="ECO:0000313" key="7">
    <source>
        <dbReference type="EMBL" id="MDV3441555.1"/>
    </source>
</evidence>
<name>A0ABU3XUD9_9GAMM</name>
<evidence type="ECO:0000256" key="6">
    <source>
        <dbReference type="SAM" id="Phobius"/>
    </source>
</evidence>
<evidence type="ECO:0000256" key="2">
    <source>
        <dbReference type="ARBA" id="ARBA00007511"/>
    </source>
</evidence>
<protein>
    <submittedName>
        <fullName evidence="7">TerC family protein</fullName>
    </submittedName>
</protein>
<gene>
    <name evidence="7" type="ORF">R0G64_19210</name>
</gene>
<dbReference type="RefSeq" id="WP_309042749.1">
    <property type="nucleotide sequence ID" value="NZ_CP133395.1"/>
</dbReference>
<dbReference type="Proteomes" id="UP001273935">
    <property type="component" value="Unassembled WGS sequence"/>
</dbReference>
<proteinExistence type="inferred from homology"/>
<dbReference type="PANTHER" id="PTHR30238">
    <property type="entry name" value="MEMBRANE BOUND PREDICTED REDOX MODULATOR"/>
    <property type="match status" value="1"/>
</dbReference>
<reference evidence="7 8" key="1">
    <citation type="submission" date="2023-10" db="EMBL/GenBank/DDBJ databases">
        <title>Pseudomonas otitidis isolated from a paediatric patient with cystic fibrosis in Chile.</title>
        <authorList>
            <person name="Amsteins-Romero L."/>
            <person name="Opazo-Capurro A."/>
            <person name="Matus-Kohler M."/>
            <person name="Gonzalez-Rocha G."/>
        </authorList>
    </citation>
    <scope>NUCLEOTIDE SEQUENCE [LARGE SCALE GENOMIC DNA]</scope>
    <source>
        <strain evidence="7 8">P-714</strain>
    </source>
</reference>
<dbReference type="InterPro" id="IPR022301">
    <property type="entry name" value="Integral_membrane_YjbE"/>
</dbReference>
<organism evidence="7 8">
    <name type="scientific">Metapseudomonas otitidis</name>
    <dbReference type="NCBI Taxonomy" id="319939"/>
    <lineage>
        <taxon>Bacteria</taxon>
        <taxon>Pseudomonadati</taxon>
        <taxon>Pseudomonadota</taxon>
        <taxon>Gammaproteobacteria</taxon>
        <taxon>Pseudomonadales</taxon>
        <taxon>Pseudomonadaceae</taxon>
        <taxon>Metapseudomonas</taxon>
    </lineage>
</organism>
<feature type="transmembrane region" description="Helical" evidence="6">
    <location>
        <begin position="168"/>
        <end position="193"/>
    </location>
</feature>